<keyword evidence="5 6" id="KW-0687">Ribonucleoprotein</keyword>
<accession>A0A832T7L6</accession>
<dbReference type="InterPro" id="IPR057268">
    <property type="entry name" value="Ribosomal_L18"/>
</dbReference>
<evidence type="ECO:0000256" key="4">
    <source>
        <dbReference type="ARBA" id="ARBA00022980"/>
    </source>
</evidence>
<dbReference type="Proteomes" id="UP000619545">
    <property type="component" value="Unassembled WGS sequence"/>
</dbReference>
<evidence type="ECO:0000313" key="8">
    <source>
        <dbReference type="Proteomes" id="UP000619545"/>
    </source>
</evidence>
<dbReference type="EMBL" id="DUJS01000004">
    <property type="protein sequence ID" value="HII70832.1"/>
    <property type="molecule type" value="Genomic_DNA"/>
</dbReference>
<comment type="caution">
    <text evidence="7">The sequence shown here is derived from an EMBL/GenBank/DDBJ whole genome shotgun (WGS) entry which is preliminary data.</text>
</comment>
<name>A0A832T7L6_9EURY</name>
<dbReference type="InterPro" id="IPR005485">
    <property type="entry name" value="Rbsml_uL18_euk_arch"/>
</dbReference>
<dbReference type="GO" id="GO:0022625">
    <property type="term" value="C:cytosolic large ribosomal subunit"/>
    <property type="evidence" value="ECO:0007669"/>
    <property type="project" value="TreeGrafter"/>
</dbReference>
<dbReference type="GO" id="GO:0008097">
    <property type="term" value="F:5S rRNA binding"/>
    <property type="evidence" value="ECO:0007669"/>
    <property type="project" value="InterPro"/>
</dbReference>
<dbReference type="PRINTS" id="PR00058">
    <property type="entry name" value="RIBOSOMALL5"/>
</dbReference>
<dbReference type="CDD" id="cd00432">
    <property type="entry name" value="Ribosomal_L18_L5e"/>
    <property type="match status" value="1"/>
</dbReference>
<proteinExistence type="inferred from homology"/>
<dbReference type="GO" id="GO:0000027">
    <property type="term" value="P:ribosomal large subunit assembly"/>
    <property type="evidence" value="ECO:0007669"/>
    <property type="project" value="TreeGrafter"/>
</dbReference>
<gene>
    <name evidence="6" type="primary">rpl18</name>
    <name evidence="7" type="ORF">HA336_06345</name>
</gene>
<dbReference type="SUPFAM" id="SSF53137">
    <property type="entry name" value="Translational machinery components"/>
    <property type="match status" value="1"/>
</dbReference>
<comment type="subunit">
    <text evidence="6">Part of the 50S ribosomal subunit. Contacts the 5S and 23S rRNAs.</text>
</comment>
<comment type="similarity">
    <text evidence="1 6">Belongs to the universal ribosomal protein uL18 family.</text>
</comment>
<dbReference type="NCBIfam" id="NF006342">
    <property type="entry name" value="PRK08569.1"/>
    <property type="match status" value="1"/>
</dbReference>
<comment type="function">
    <text evidence="6">This is one of the proteins that bind and probably mediate the attachment of the 5S RNA into the large ribosomal subunit, where it forms part of the central protuberance.</text>
</comment>
<reference evidence="7" key="1">
    <citation type="journal article" date="2020" name="bioRxiv">
        <title>A rank-normalized archaeal taxonomy based on genome phylogeny resolves widespread incomplete and uneven classifications.</title>
        <authorList>
            <person name="Rinke C."/>
            <person name="Chuvochina M."/>
            <person name="Mussig A.J."/>
            <person name="Chaumeil P.-A."/>
            <person name="Waite D.W."/>
            <person name="Whitman W.B."/>
            <person name="Parks D.H."/>
            <person name="Hugenholtz P."/>
        </authorList>
    </citation>
    <scope>NUCLEOTIDE SEQUENCE</scope>
    <source>
        <strain evidence="7">UBA8853</strain>
    </source>
</reference>
<dbReference type="InterPro" id="IPR057267">
    <property type="entry name" value="Rbsml_uL18_arch"/>
</dbReference>
<evidence type="ECO:0000256" key="1">
    <source>
        <dbReference type="ARBA" id="ARBA00007116"/>
    </source>
</evidence>
<evidence type="ECO:0000256" key="6">
    <source>
        <dbReference type="HAMAP-Rule" id="MF_01337"/>
    </source>
</evidence>
<keyword evidence="3 6" id="KW-0694">RNA-binding</keyword>
<dbReference type="HAMAP" id="MF_01337_A">
    <property type="entry name" value="Ribosomal_uL18_A"/>
    <property type="match status" value="1"/>
</dbReference>
<dbReference type="RefSeq" id="WP_011018402.1">
    <property type="nucleotide sequence ID" value="NZ_DUJS01000004.1"/>
</dbReference>
<dbReference type="PANTHER" id="PTHR23410">
    <property type="entry name" value="RIBOSOMAL PROTEIN L5-RELATED"/>
    <property type="match status" value="1"/>
</dbReference>
<dbReference type="GeneID" id="1477333"/>
<dbReference type="GO" id="GO:0003735">
    <property type="term" value="F:structural constituent of ribosome"/>
    <property type="evidence" value="ECO:0007669"/>
    <property type="project" value="InterPro"/>
</dbReference>
<evidence type="ECO:0000256" key="2">
    <source>
        <dbReference type="ARBA" id="ARBA00022730"/>
    </source>
</evidence>
<organism evidence="7 8">
    <name type="scientific">Methanopyrus kandleri</name>
    <dbReference type="NCBI Taxonomy" id="2320"/>
    <lineage>
        <taxon>Archaea</taxon>
        <taxon>Methanobacteriati</taxon>
        <taxon>Methanobacteriota</taxon>
        <taxon>Methanomada group</taxon>
        <taxon>Methanopyri</taxon>
        <taxon>Methanopyrales</taxon>
        <taxon>Methanopyraceae</taxon>
        <taxon>Methanopyrus</taxon>
    </lineage>
</organism>
<dbReference type="Pfam" id="PF17144">
    <property type="entry name" value="Ribosomal_L5e"/>
    <property type="match status" value="2"/>
</dbReference>
<keyword evidence="4 6" id="KW-0689">Ribosomal protein</keyword>
<sequence>MATGPRYRVPFRRRREGKTNYYKRRELIKADAPRLVARKTLNHNIAQIVDFAPHGDVTLASAHSIELRNKFGWKGHCGNTPAAYLTGYLCGLRALERGIERAVIDIGLHRPVRGSRVFAMLKGALDAGMDIPHGEEVLPPEDRIRGEHIANLARQIKEEDPEEYERRFSKYLERGLKPEELPEHFEEVKSKIEEEFGGA</sequence>
<dbReference type="Gene3D" id="3.30.420.100">
    <property type="match status" value="1"/>
</dbReference>
<evidence type="ECO:0000256" key="3">
    <source>
        <dbReference type="ARBA" id="ARBA00022884"/>
    </source>
</evidence>
<evidence type="ECO:0000313" key="7">
    <source>
        <dbReference type="EMBL" id="HII70832.1"/>
    </source>
</evidence>
<dbReference type="AlphaFoldDB" id="A0A832T7L6"/>
<dbReference type="GO" id="GO:0006412">
    <property type="term" value="P:translation"/>
    <property type="evidence" value="ECO:0007669"/>
    <property type="project" value="UniProtKB-UniRule"/>
</dbReference>
<keyword evidence="2 6" id="KW-0699">rRNA-binding</keyword>
<evidence type="ECO:0000256" key="5">
    <source>
        <dbReference type="ARBA" id="ARBA00023274"/>
    </source>
</evidence>
<dbReference type="PANTHER" id="PTHR23410:SF12">
    <property type="entry name" value="LARGE RIBOSOMAL SUBUNIT PROTEIN UL18"/>
    <property type="match status" value="1"/>
</dbReference>
<protein>
    <recommendedName>
        <fullName evidence="6">Large ribosomal subunit protein uL18</fullName>
    </recommendedName>
</protein>